<name>A0ABY1NYB8_9BACT</name>
<evidence type="ECO:0000313" key="3">
    <source>
        <dbReference type="Proteomes" id="UP001157915"/>
    </source>
</evidence>
<protein>
    <submittedName>
        <fullName evidence="2">Uncharacterized protein</fullName>
    </submittedName>
</protein>
<dbReference type="Proteomes" id="UP001157915">
    <property type="component" value="Unassembled WGS sequence"/>
</dbReference>
<reference evidence="2 3" key="1">
    <citation type="submission" date="2017-05" db="EMBL/GenBank/DDBJ databases">
        <authorList>
            <person name="Varghese N."/>
            <person name="Submissions S."/>
        </authorList>
    </citation>
    <scope>NUCLEOTIDE SEQUENCE [LARGE SCALE GENOMIC DNA]</scope>
    <source>
        <strain evidence="2 3">DSM 15360</strain>
    </source>
</reference>
<proteinExistence type="predicted"/>
<feature type="chain" id="PRO_5046563953" evidence="1">
    <location>
        <begin position="21"/>
        <end position="87"/>
    </location>
</feature>
<evidence type="ECO:0000313" key="2">
    <source>
        <dbReference type="EMBL" id="SMP22000.1"/>
    </source>
</evidence>
<comment type="caution">
    <text evidence="2">The sequence shown here is derived from an EMBL/GenBank/DDBJ whole genome shotgun (WGS) entry which is preliminary data.</text>
</comment>
<accession>A0ABY1NYB8</accession>
<feature type="signal peptide" evidence="1">
    <location>
        <begin position="1"/>
        <end position="20"/>
    </location>
</feature>
<sequence length="87" mass="9289">MKTLLKIYLILIFASSALNAGSDNDSIVKGSGIRMEGSSFVTTSTYPQNLEGIADCMNSSGKNVYNKAGEALREKESATKVGELVPR</sequence>
<keyword evidence="1" id="KW-0732">Signal</keyword>
<dbReference type="EMBL" id="FXUA01000003">
    <property type="protein sequence ID" value="SMP22000.1"/>
    <property type="molecule type" value="Genomic_DNA"/>
</dbReference>
<evidence type="ECO:0000256" key="1">
    <source>
        <dbReference type="SAM" id="SignalP"/>
    </source>
</evidence>
<dbReference type="RefSeq" id="WP_283412907.1">
    <property type="nucleotide sequence ID" value="NZ_FXUA01000003.1"/>
</dbReference>
<gene>
    <name evidence="2" type="ORF">SAMN06265367_103393</name>
</gene>
<organism evidence="2 3">
    <name type="scientific">Algoriphagus winogradskyi</name>
    <dbReference type="NCBI Taxonomy" id="237017"/>
    <lineage>
        <taxon>Bacteria</taxon>
        <taxon>Pseudomonadati</taxon>
        <taxon>Bacteroidota</taxon>
        <taxon>Cytophagia</taxon>
        <taxon>Cytophagales</taxon>
        <taxon>Cyclobacteriaceae</taxon>
        <taxon>Algoriphagus</taxon>
    </lineage>
</organism>
<keyword evidence="3" id="KW-1185">Reference proteome</keyword>